<dbReference type="EMBL" id="RCHR01000009">
    <property type="protein sequence ID" value="RLL41128.1"/>
    <property type="molecule type" value="Genomic_DNA"/>
</dbReference>
<dbReference type="PROSITE" id="PS51097">
    <property type="entry name" value="PTS_EIIA_TYPE_5"/>
    <property type="match status" value="1"/>
</dbReference>
<dbReference type="GO" id="GO:0016301">
    <property type="term" value="F:kinase activity"/>
    <property type="evidence" value="ECO:0007669"/>
    <property type="project" value="TreeGrafter"/>
</dbReference>
<dbReference type="RefSeq" id="WP_121524790.1">
    <property type="nucleotide sequence ID" value="NZ_RCHR01000009.1"/>
</dbReference>
<evidence type="ECO:0000256" key="1">
    <source>
        <dbReference type="PROSITE-ProRule" id="PRU00420"/>
    </source>
</evidence>
<accession>A0A498D2M0</accession>
<evidence type="ECO:0000313" key="2">
    <source>
        <dbReference type="EMBL" id="RLL41128.1"/>
    </source>
</evidence>
<dbReference type="AlphaFoldDB" id="A0A498D2M0"/>
<evidence type="ECO:0000313" key="3">
    <source>
        <dbReference type="Proteomes" id="UP000270219"/>
    </source>
</evidence>
<dbReference type="Pfam" id="PF03829">
    <property type="entry name" value="PTSIIA_gutA"/>
    <property type="match status" value="1"/>
</dbReference>
<dbReference type="PANTHER" id="PTHR40398:SF1">
    <property type="entry name" value="PTS SYSTEM GLUCITOL_SORBITOL-SPECIFIC EIIA COMPONENT"/>
    <property type="match status" value="1"/>
</dbReference>
<dbReference type="PANTHER" id="PTHR40398">
    <property type="entry name" value="PTS SYSTEM GLUCITOL/SORBITOL-SPECIFIC EIIA COMPONENT"/>
    <property type="match status" value="1"/>
</dbReference>
<dbReference type="GO" id="GO:0005737">
    <property type="term" value="C:cytoplasm"/>
    <property type="evidence" value="ECO:0007669"/>
    <property type="project" value="InterPro"/>
</dbReference>
<dbReference type="InterPro" id="IPR004716">
    <property type="entry name" value="PTS_IIA_glucitol/sorbitol-sp"/>
</dbReference>
<sequence length="121" mass="13189">MAETIYTTVVTKLGESVNEFLEQGMLITFKDNAPAELAEFCILHSENNLHKEIQSGDVLTIGEATYKITAVGDAVNKNLSSLGHITLRFDGADVADLPGTLSLENKEIKQINVGDVIKIER</sequence>
<reference evidence="2 3" key="1">
    <citation type="submission" date="2018-10" db="EMBL/GenBank/DDBJ databases">
        <title>Oceanobacillus sp. YLB-02 draft genome.</title>
        <authorList>
            <person name="Yu L."/>
        </authorList>
    </citation>
    <scope>NUCLEOTIDE SEQUENCE [LARGE SCALE GENOMIC DNA]</scope>
    <source>
        <strain evidence="2 3">YLB-02</strain>
    </source>
</reference>
<dbReference type="Gene3D" id="2.40.33.40">
    <property type="entry name" value="Phosphotransferase system, glucitol/sorbitol-specific IIA component"/>
    <property type="match status" value="1"/>
</dbReference>
<keyword evidence="3" id="KW-1185">Reference proteome</keyword>
<gene>
    <name evidence="2" type="ORF">D8M04_17960</name>
</gene>
<dbReference type="OrthoDB" id="5113885at2"/>
<feature type="modified residue" description="Phosphohistidine; by HPr" evidence="1">
    <location>
        <position position="44"/>
    </location>
</feature>
<dbReference type="Proteomes" id="UP000270219">
    <property type="component" value="Unassembled WGS sequence"/>
</dbReference>
<comment type="caution">
    <text evidence="2">The sequence shown here is derived from an EMBL/GenBank/DDBJ whole genome shotgun (WGS) entry which is preliminary data.</text>
</comment>
<organism evidence="2 3">
    <name type="scientific">Oceanobacillus piezotolerans</name>
    <dbReference type="NCBI Taxonomy" id="2448030"/>
    <lineage>
        <taxon>Bacteria</taxon>
        <taxon>Bacillati</taxon>
        <taxon>Bacillota</taxon>
        <taxon>Bacilli</taxon>
        <taxon>Bacillales</taxon>
        <taxon>Bacillaceae</taxon>
        <taxon>Oceanobacillus</taxon>
    </lineage>
</organism>
<name>A0A498D2M0_9BACI</name>
<proteinExistence type="predicted"/>
<dbReference type="InterPro" id="IPR036665">
    <property type="entry name" value="PTS_IIA_glucitol/sorbitol_sf"/>
</dbReference>
<dbReference type="SUPFAM" id="SSF141530">
    <property type="entry name" value="PTSIIA/GutA-like"/>
    <property type="match status" value="1"/>
</dbReference>
<dbReference type="GO" id="GO:0008982">
    <property type="term" value="F:protein-N(PI)-phosphohistidine-sugar phosphotransferase activity"/>
    <property type="evidence" value="ECO:0007669"/>
    <property type="project" value="InterPro"/>
</dbReference>
<protein>
    <submittedName>
        <fullName evidence="2">PTS sorbitol transporter subunit IIA</fullName>
    </submittedName>
</protein>
<dbReference type="GO" id="GO:0009401">
    <property type="term" value="P:phosphoenolpyruvate-dependent sugar phosphotransferase system"/>
    <property type="evidence" value="ECO:0007669"/>
    <property type="project" value="InterPro"/>
</dbReference>